<gene>
    <name evidence="2" type="ORF">BDZ90DRAFT_250729</name>
</gene>
<dbReference type="AlphaFoldDB" id="A0A316USP8"/>
<proteinExistence type="inferred from homology"/>
<dbReference type="OrthoDB" id="417112at2759"/>
<organism evidence="2 3">
    <name type="scientific">Jaminaea rosea</name>
    <dbReference type="NCBI Taxonomy" id="1569628"/>
    <lineage>
        <taxon>Eukaryota</taxon>
        <taxon>Fungi</taxon>
        <taxon>Dikarya</taxon>
        <taxon>Basidiomycota</taxon>
        <taxon>Ustilaginomycotina</taxon>
        <taxon>Exobasidiomycetes</taxon>
        <taxon>Microstromatales</taxon>
        <taxon>Microstromatales incertae sedis</taxon>
        <taxon>Jaminaea</taxon>
    </lineage>
</organism>
<dbReference type="Proteomes" id="UP000245884">
    <property type="component" value="Unassembled WGS sequence"/>
</dbReference>
<dbReference type="RefSeq" id="XP_025362914.1">
    <property type="nucleotide sequence ID" value="XM_025507707.1"/>
</dbReference>
<sequence length="347" mass="38329">MVIRRATHAGSWYTSDPVQLNEDLTRWLAAVDGSQFPPSAHVADEGEVKPDPVQLPVKDARALIGPHAGYSYSGPPAAYAYRAIPSNNPNIKRIFMLGPSHHFYLDGCALSRCEEYETPIGNLPVDTEVTQELYETGEFEWMSRRVDEDEHSMEMHAPYVRKVFESRNDITIVPILVGAISATKEDHFGRLLAPYLADASNFFVVSSDFCHWGSRFSYTFYRPSPGGSPLKLGSGTRPDEAMPIHRSIRQLDDEGMQAIAVSPASKKTAKEAQAAFTSYLRATKNTICGRHPIAVLLGALACLEEQGKVGEGGKEGLEVRFTRYEQSSPCQTARDSSVSYASAFVRF</sequence>
<name>A0A316USP8_9BASI</name>
<comment type="similarity">
    <text evidence="1">Belongs to the MEMO1 family.</text>
</comment>
<accession>A0A316USP8</accession>
<dbReference type="EMBL" id="KZ819665">
    <property type="protein sequence ID" value="PWN28302.1"/>
    <property type="molecule type" value="Genomic_DNA"/>
</dbReference>
<dbReference type="Pfam" id="PF01875">
    <property type="entry name" value="Memo"/>
    <property type="match status" value="1"/>
</dbReference>
<protein>
    <submittedName>
        <fullName evidence="2">UPF0103-domain-containing protein</fullName>
    </submittedName>
</protein>
<dbReference type="STRING" id="1569628.A0A316USP8"/>
<evidence type="ECO:0000256" key="1">
    <source>
        <dbReference type="ARBA" id="ARBA00006315"/>
    </source>
</evidence>
<dbReference type="NCBIfam" id="TIGR04336">
    <property type="entry name" value="AmmeMemoSam_B"/>
    <property type="match status" value="1"/>
</dbReference>
<dbReference type="PANTHER" id="PTHR11060">
    <property type="entry name" value="PROTEIN MEMO1"/>
    <property type="match status" value="1"/>
</dbReference>
<evidence type="ECO:0000313" key="3">
    <source>
        <dbReference type="Proteomes" id="UP000245884"/>
    </source>
</evidence>
<dbReference type="CDD" id="cd07361">
    <property type="entry name" value="MEMO_like"/>
    <property type="match status" value="1"/>
</dbReference>
<reference evidence="2 3" key="1">
    <citation type="journal article" date="2018" name="Mol. Biol. Evol.">
        <title>Broad Genomic Sampling Reveals a Smut Pathogenic Ancestry of the Fungal Clade Ustilaginomycotina.</title>
        <authorList>
            <person name="Kijpornyongpan T."/>
            <person name="Mondo S.J."/>
            <person name="Barry K."/>
            <person name="Sandor L."/>
            <person name="Lee J."/>
            <person name="Lipzen A."/>
            <person name="Pangilinan J."/>
            <person name="LaButti K."/>
            <person name="Hainaut M."/>
            <person name="Henrissat B."/>
            <person name="Grigoriev I.V."/>
            <person name="Spatafora J.W."/>
            <person name="Aime M.C."/>
        </authorList>
    </citation>
    <scope>NUCLEOTIDE SEQUENCE [LARGE SCALE GENOMIC DNA]</scope>
    <source>
        <strain evidence="2 3">MCA 5214</strain>
    </source>
</reference>
<dbReference type="GeneID" id="37029530"/>
<evidence type="ECO:0000313" key="2">
    <source>
        <dbReference type="EMBL" id="PWN28302.1"/>
    </source>
</evidence>
<keyword evidence="3" id="KW-1185">Reference proteome</keyword>
<dbReference type="HAMAP" id="MF_00055">
    <property type="entry name" value="MEMO1"/>
    <property type="match status" value="1"/>
</dbReference>
<dbReference type="Gene3D" id="3.40.830.10">
    <property type="entry name" value="LigB-like"/>
    <property type="match status" value="1"/>
</dbReference>
<dbReference type="InterPro" id="IPR002737">
    <property type="entry name" value="MEMO1_fam"/>
</dbReference>
<dbReference type="PANTHER" id="PTHR11060:SF0">
    <property type="entry name" value="PROTEIN MEMO1"/>
    <property type="match status" value="1"/>
</dbReference>